<dbReference type="EMBL" id="AP022610">
    <property type="protein sequence ID" value="BBZ30798.1"/>
    <property type="molecule type" value="Genomic_DNA"/>
</dbReference>
<gene>
    <name evidence="2" type="ORF">MMAD_50930</name>
</gene>
<sequence>MRASHTCARALAASLIALGLGSAFLPTAFADDGDGTDPGSPVQVAAAPESDDAHPAAVTACGNFAQALDGAQQYYGDFADSFEGSDYNDPAVQASNETGRAGLRQAADVATDAANTPDLDPSIADPMRSWSGAATRLLIKMAVHIPGNSLDTSVAEMNNDATHAQQACAAAGTHA</sequence>
<keyword evidence="1" id="KW-0732">Signal</keyword>
<keyword evidence="3" id="KW-1185">Reference proteome</keyword>
<reference evidence="2 3" key="1">
    <citation type="journal article" date="2019" name="Emerg. Microbes Infect.">
        <title>Comprehensive subspecies identification of 175 nontuberculous mycobacteria species based on 7547 genomic profiles.</title>
        <authorList>
            <person name="Matsumoto Y."/>
            <person name="Kinjo T."/>
            <person name="Motooka D."/>
            <person name="Nabeya D."/>
            <person name="Jung N."/>
            <person name="Uechi K."/>
            <person name="Horii T."/>
            <person name="Iida T."/>
            <person name="Fujita J."/>
            <person name="Nakamura S."/>
        </authorList>
    </citation>
    <scope>NUCLEOTIDE SEQUENCE [LARGE SCALE GENOMIC DNA]</scope>
    <source>
        <strain evidence="2 3">JCM 13574</strain>
    </source>
</reference>
<dbReference type="AlphaFoldDB" id="A0A7I7XNH2"/>
<accession>A0A7I7XNH2</accession>
<evidence type="ECO:0000256" key="1">
    <source>
        <dbReference type="SAM" id="SignalP"/>
    </source>
</evidence>
<dbReference type="KEGG" id="mmag:MMAD_50930"/>
<name>A0A7I7XNH2_9MYCO</name>
<dbReference type="RefSeq" id="WP_163742485.1">
    <property type="nucleotide sequence ID" value="NZ_AP022610.1"/>
</dbReference>
<evidence type="ECO:0000313" key="3">
    <source>
        <dbReference type="Proteomes" id="UP000466517"/>
    </source>
</evidence>
<organism evidence="2 3">
    <name type="scientific">Mycolicibacterium madagascariense</name>
    <dbReference type="NCBI Taxonomy" id="212765"/>
    <lineage>
        <taxon>Bacteria</taxon>
        <taxon>Bacillati</taxon>
        <taxon>Actinomycetota</taxon>
        <taxon>Actinomycetes</taxon>
        <taxon>Mycobacteriales</taxon>
        <taxon>Mycobacteriaceae</taxon>
        <taxon>Mycolicibacterium</taxon>
    </lineage>
</organism>
<feature type="signal peptide" evidence="1">
    <location>
        <begin position="1"/>
        <end position="30"/>
    </location>
</feature>
<feature type="chain" id="PRO_5029603791" description="Secreted protein" evidence="1">
    <location>
        <begin position="31"/>
        <end position="175"/>
    </location>
</feature>
<evidence type="ECO:0008006" key="4">
    <source>
        <dbReference type="Google" id="ProtNLM"/>
    </source>
</evidence>
<protein>
    <recommendedName>
        <fullName evidence="4">Secreted protein</fullName>
    </recommendedName>
</protein>
<evidence type="ECO:0000313" key="2">
    <source>
        <dbReference type="EMBL" id="BBZ30798.1"/>
    </source>
</evidence>
<proteinExistence type="predicted"/>
<dbReference type="Proteomes" id="UP000466517">
    <property type="component" value="Chromosome"/>
</dbReference>